<dbReference type="GO" id="GO:1990204">
    <property type="term" value="C:oxidoreductase complex"/>
    <property type="evidence" value="ECO:0007669"/>
    <property type="project" value="UniProtKB-ARBA"/>
</dbReference>
<keyword evidence="4" id="KW-0004">4Fe-4S</keyword>
<keyword evidence="14" id="KW-1185">Reference proteome</keyword>
<dbReference type="GO" id="GO:0043546">
    <property type="term" value="F:molybdopterin cofactor binding"/>
    <property type="evidence" value="ECO:0007669"/>
    <property type="project" value="InterPro"/>
</dbReference>
<evidence type="ECO:0000256" key="3">
    <source>
        <dbReference type="ARBA" id="ARBA00010312"/>
    </source>
</evidence>
<dbReference type="RefSeq" id="WP_037283040.1">
    <property type="nucleotide sequence ID" value="NZ_KK088615.1"/>
</dbReference>
<dbReference type="NCBIfam" id="TIGR01701">
    <property type="entry name" value="Fdhalpha-like"/>
    <property type="match status" value="1"/>
</dbReference>
<dbReference type="InterPro" id="IPR037951">
    <property type="entry name" value="MopB_CT_YdeP"/>
</dbReference>
<evidence type="ECO:0000259" key="12">
    <source>
        <dbReference type="Pfam" id="PF01568"/>
    </source>
</evidence>
<evidence type="ECO:0000256" key="2">
    <source>
        <dbReference type="ARBA" id="ARBA00001966"/>
    </source>
</evidence>
<dbReference type="Proteomes" id="UP000019666">
    <property type="component" value="Unassembled WGS sequence"/>
</dbReference>
<dbReference type="PATRIC" id="fig|442562.3.peg.70"/>
<dbReference type="InterPro" id="IPR009010">
    <property type="entry name" value="Asp_de-COase-like_dom_sf"/>
</dbReference>
<dbReference type="Gene3D" id="3.40.228.10">
    <property type="entry name" value="Dimethylsulfoxide Reductase, domain 2"/>
    <property type="match status" value="1"/>
</dbReference>
<keyword evidence="7" id="KW-0560">Oxidoreductase</keyword>
<dbReference type="Pfam" id="PF01568">
    <property type="entry name" value="Molydop_binding"/>
    <property type="match status" value="1"/>
</dbReference>
<evidence type="ECO:0000256" key="10">
    <source>
        <dbReference type="SAM" id="MobiDB-lite"/>
    </source>
</evidence>
<dbReference type="Pfam" id="PF00384">
    <property type="entry name" value="Molybdopterin"/>
    <property type="match status" value="1"/>
</dbReference>
<accession>A0A017HV83</accession>
<evidence type="ECO:0000256" key="5">
    <source>
        <dbReference type="ARBA" id="ARBA00022505"/>
    </source>
</evidence>
<dbReference type="HOGENOM" id="CLU_000422_16_1_5"/>
<evidence type="ECO:0000256" key="9">
    <source>
        <dbReference type="ARBA" id="ARBA00023014"/>
    </source>
</evidence>
<dbReference type="STRING" id="442562.Rumeso_00069"/>
<proteinExistence type="inferred from homology"/>
<dbReference type="InterPro" id="IPR006657">
    <property type="entry name" value="MoPterin_dinucl-bd_dom"/>
</dbReference>
<keyword evidence="8" id="KW-0408">Iron</keyword>
<gene>
    <name evidence="13" type="ORF">Rumeso_00069</name>
</gene>
<dbReference type="Gene3D" id="3.40.50.740">
    <property type="match status" value="1"/>
</dbReference>
<dbReference type="InterPro" id="IPR010046">
    <property type="entry name" value="Mopterin_OxRdtse_a_bac"/>
</dbReference>
<keyword evidence="5" id="KW-0500">Molybdenum</keyword>
<evidence type="ECO:0000256" key="1">
    <source>
        <dbReference type="ARBA" id="ARBA00001942"/>
    </source>
</evidence>
<evidence type="ECO:0000256" key="8">
    <source>
        <dbReference type="ARBA" id="ARBA00023004"/>
    </source>
</evidence>
<comment type="cofactor">
    <cofactor evidence="1">
        <name>Mo-bis(molybdopterin guanine dinucleotide)</name>
        <dbReference type="ChEBI" id="CHEBI:60539"/>
    </cofactor>
</comment>
<dbReference type="GO" id="GO:0051539">
    <property type="term" value="F:4 iron, 4 sulfur cluster binding"/>
    <property type="evidence" value="ECO:0007669"/>
    <property type="project" value="UniProtKB-KW"/>
</dbReference>
<feature type="compositionally biased region" description="Basic and acidic residues" evidence="10">
    <location>
        <begin position="1"/>
        <end position="19"/>
    </location>
</feature>
<dbReference type="GO" id="GO:0045333">
    <property type="term" value="P:cellular respiration"/>
    <property type="evidence" value="ECO:0007669"/>
    <property type="project" value="UniProtKB-ARBA"/>
</dbReference>
<name>A0A017HV83_9RHOB</name>
<comment type="similarity">
    <text evidence="3">Belongs to the prokaryotic molybdopterin-containing oxidoreductase family.</text>
</comment>
<evidence type="ECO:0000313" key="13">
    <source>
        <dbReference type="EMBL" id="EYD78240.1"/>
    </source>
</evidence>
<protein>
    <submittedName>
        <fullName evidence="13">Putative formate dehydrogenase oxidoreductase protein</fullName>
    </submittedName>
</protein>
<evidence type="ECO:0000256" key="7">
    <source>
        <dbReference type="ARBA" id="ARBA00023002"/>
    </source>
</evidence>
<keyword evidence="6" id="KW-0479">Metal-binding</keyword>
<dbReference type="SUPFAM" id="SSF53706">
    <property type="entry name" value="Formate dehydrogenase/DMSO reductase, domains 1-3"/>
    <property type="match status" value="1"/>
</dbReference>
<evidence type="ECO:0000256" key="6">
    <source>
        <dbReference type="ARBA" id="ARBA00022723"/>
    </source>
</evidence>
<comment type="cofactor">
    <cofactor evidence="2">
        <name>[4Fe-4S] cluster</name>
        <dbReference type="ChEBI" id="CHEBI:49883"/>
    </cofactor>
</comment>
<comment type="caution">
    <text evidence="13">The sequence shown here is derived from an EMBL/GenBank/DDBJ whole genome shotgun (WGS) entry which is preliminary data.</text>
</comment>
<keyword evidence="9" id="KW-0411">Iron-sulfur</keyword>
<dbReference type="SUPFAM" id="SSF50692">
    <property type="entry name" value="ADC-like"/>
    <property type="match status" value="1"/>
</dbReference>
<dbReference type="InterPro" id="IPR050123">
    <property type="entry name" value="Prok_molybdopt-oxidoreductase"/>
</dbReference>
<dbReference type="CDD" id="cd02767">
    <property type="entry name" value="MopB_ydeP"/>
    <property type="match status" value="1"/>
</dbReference>
<dbReference type="OrthoDB" id="5287431at2"/>
<dbReference type="GO" id="GO:0016020">
    <property type="term" value="C:membrane"/>
    <property type="evidence" value="ECO:0007669"/>
    <property type="project" value="TreeGrafter"/>
</dbReference>
<feature type="domain" description="Molybdopterin oxidoreductase" evidence="11">
    <location>
        <begin position="126"/>
        <end position="499"/>
    </location>
</feature>
<dbReference type="GO" id="GO:0008863">
    <property type="term" value="F:formate dehydrogenase (NAD+) activity"/>
    <property type="evidence" value="ECO:0007669"/>
    <property type="project" value="InterPro"/>
</dbReference>
<dbReference type="CDD" id="cd02787">
    <property type="entry name" value="MopB_CT_ydeP"/>
    <property type="match status" value="1"/>
</dbReference>
<evidence type="ECO:0000259" key="11">
    <source>
        <dbReference type="Pfam" id="PF00384"/>
    </source>
</evidence>
<organism evidence="13 14">
    <name type="scientific">Rubellimicrobium mesophilum DSM 19309</name>
    <dbReference type="NCBI Taxonomy" id="442562"/>
    <lineage>
        <taxon>Bacteria</taxon>
        <taxon>Pseudomonadati</taxon>
        <taxon>Pseudomonadota</taxon>
        <taxon>Alphaproteobacteria</taxon>
        <taxon>Rhodobacterales</taxon>
        <taxon>Roseobacteraceae</taxon>
        <taxon>Rubellimicrobium</taxon>
    </lineage>
</organism>
<dbReference type="AlphaFoldDB" id="A0A017HV83"/>
<dbReference type="GO" id="GO:0030151">
    <property type="term" value="F:molybdenum ion binding"/>
    <property type="evidence" value="ECO:0007669"/>
    <property type="project" value="InterPro"/>
</dbReference>
<dbReference type="Gene3D" id="2.40.40.20">
    <property type="match status" value="1"/>
</dbReference>
<evidence type="ECO:0000256" key="4">
    <source>
        <dbReference type="ARBA" id="ARBA00022485"/>
    </source>
</evidence>
<evidence type="ECO:0000313" key="14">
    <source>
        <dbReference type="Proteomes" id="UP000019666"/>
    </source>
</evidence>
<dbReference type="InterPro" id="IPR006656">
    <property type="entry name" value="Mopterin_OxRdtase"/>
</dbReference>
<dbReference type="EMBL" id="AOSK01000005">
    <property type="protein sequence ID" value="EYD78240.1"/>
    <property type="molecule type" value="Genomic_DNA"/>
</dbReference>
<dbReference type="PANTHER" id="PTHR43105">
    <property type="entry name" value="RESPIRATORY NITRATE REDUCTASE"/>
    <property type="match status" value="1"/>
</dbReference>
<feature type="region of interest" description="Disordered" evidence="10">
    <location>
        <begin position="1"/>
        <end position="25"/>
    </location>
</feature>
<dbReference type="InterPro" id="IPR041953">
    <property type="entry name" value="YdeP_MopB"/>
</dbReference>
<dbReference type="PIRSF" id="PIRSF000144">
    <property type="entry name" value="CbbBc"/>
    <property type="match status" value="1"/>
</dbReference>
<reference evidence="13 14" key="1">
    <citation type="submission" date="2013-02" db="EMBL/GenBank/DDBJ databases">
        <authorList>
            <person name="Fiebig A."/>
            <person name="Goeker M."/>
            <person name="Klenk H.-P.P."/>
        </authorList>
    </citation>
    <scope>NUCLEOTIDE SEQUENCE [LARGE SCALE GENOMIC DNA]</scope>
    <source>
        <strain evidence="13 14">DSM 19309</strain>
    </source>
</reference>
<feature type="domain" description="Molybdopterin dinucleotide-binding" evidence="12">
    <location>
        <begin position="656"/>
        <end position="764"/>
    </location>
</feature>
<dbReference type="PANTHER" id="PTHR43105:SF4">
    <property type="entry name" value="PROTEIN YDEP"/>
    <property type="match status" value="1"/>
</dbReference>
<sequence length="774" mass="85195">MNDREDSGDPRNRYEELRQNPDTPYYDQATGGWGSLRGIASVLADQKPSAGAMRTLMRQNKPGGHMCTSCAWTKPAEPHLFEFCENGAKATIWDLTLGRCTPDFFAEHTVAELRGWSDHDLEETGRLTHPMRYDHASDRYVETTWDEAFEGIGAGLKALDPKGTVFYMSGKGSLETAYLYALFGRLYGHNNLPDSSNMCHETTSVGLKKVTGSPVGTCILSDFDHCDLILFFGQNTGSNSPRFLHTLQECKERGCKIITFNPIRERGLVEFANPQSPVQMTTGPTTTISDLYLQVRPGGDVAAIAGVIKRVLELEAMQGGVLDRAFIDENTKGFDELATRLGEVSWEEIERESGLRRAELEVVADLYARSEKVIGIYGMGLTQHVHGWLNIGMLVNLLLLRGNIGREGAGISPVRGHSNVQGQRTVGISEKPELVPLDKLKDLYGFEPPRETGRTTVEVAEGVLDGSVKGFVSLGGNFARAIPDNRRIEAAWQRLELNVQIATKLNRSHLFPGKASWLLPCLVRAEEDLQATGPQAVSMEDSLSMIHGSLGKRKPASPHLRSEVAIVAGIAKATVPPNPKVRWDDWVGDYGLIRDAIEATYPDKFSDFNRRLFTPGGFYKGNAARDRTWKTESGKAEFTAPKVLSSLGQAPEGEELTLVTLRSNDQFNTTIYGFRDRLRGLDGPRDVLLVNPEEMARRGLSEGQRVTVECAVADGTERKVAGLKVVPYDLPDACVAAYYPEANPLIPVGYHDELSKTPAYKGVPVRIRTDGATP</sequence>